<gene>
    <name evidence="1" type="ORF">QFC22_006299</name>
</gene>
<dbReference type="EMBL" id="JASBWU010000026">
    <property type="protein sequence ID" value="KAJ9112215.1"/>
    <property type="molecule type" value="Genomic_DNA"/>
</dbReference>
<dbReference type="Proteomes" id="UP001243375">
    <property type="component" value="Unassembled WGS sequence"/>
</dbReference>
<accession>A0ACC2WM29</accession>
<protein>
    <submittedName>
        <fullName evidence="1">Uncharacterized protein</fullName>
    </submittedName>
</protein>
<organism evidence="1 2">
    <name type="scientific">Naganishia vaughanmartiniae</name>
    <dbReference type="NCBI Taxonomy" id="1424756"/>
    <lineage>
        <taxon>Eukaryota</taxon>
        <taxon>Fungi</taxon>
        <taxon>Dikarya</taxon>
        <taxon>Basidiomycota</taxon>
        <taxon>Agaricomycotina</taxon>
        <taxon>Tremellomycetes</taxon>
        <taxon>Filobasidiales</taxon>
        <taxon>Filobasidiaceae</taxon>
        <taxon>Naganishia</taxon>
    </lineage>
</organism>
<sequence>MDAKVPQPTFGHDDLKVEVAHVENHGEKNDQESYVETGRQHGQETDEIVYVPGTAEEKALVRKMDMRLLPILWLMYVMTVPIYVVAIVISLSLGWNADRTNQKAWHIVGACAMSALSFIICATVKKSAVRYMVTNFEGREKRAVSIAIINGFGEAFFPKTSLLRGSLTETLFPVPGNLASVYGSFLWPSSDAPLYHTGFGTTTGLIALGGVVTTFIRLRYGNPPRLEDVLRRQQDEAKAFRIQNDAPE</sequence>
<name>A0ACC2WM29_9TREE</name>
<keyword evidence="2" id="KW-1185">Reference proteome</keyword>
<reference evidence="1" key="1">
    <citation type="submission" date="2023-04" db="EMBL/GenBank/DDBJ databases">
        <title>Draft Genome sequencing of Naganishia species isolated from polar environments using Oxford Nanopore Technology.</title>
        <authorList>
            <person name="Leo P."/>
            <person name="Venkateswaran K."/>
        </authorList>
    </citation>
    <scope>NUCLEOTIDE SEQUENCE</scope>
    <source>
        <strain evidence="1">MNA-CCFEE 5425</strain>
    </source>
</reference>
<evidence type="ECO:0000313" key="1">
    <source>
        <dbReference type="EMBL" id="KAJ9112215.1"/>
    </source>
</evidence>
<proteinExistence type="predicted"/>
<evidence type="ECO:0000313" key="2">
    <source>
        <dbReference type="Proteomes" id="UP001243375"/>
    </source>
</evidence>
<comment type="caution">
    <text evidence="1">The sequence shown here is derived from an EMBL/GenBank/DDBJ whole genome shotgun (WGS) entry which is preliminary data.</text>
</comment>